<gene>
    <name evidence="1" type="ORF">HNR49_002020</name>
</gene>
<sequence>MHQVDDAGAVATEMVVRRPGFRRDKEPVLPVDIAYIDRVIPLARQRSTPPFIEDVQRDCLDRLDATRSPDAVLGRLERAVNELQAGNIAVSGSSSEIMSPSRWKATHRIPRTWRR</sequence>
<name>A0A841HD03_HALSI</name>
<accession>A0A841HD03</accession>
<evidence type="ECO:0000313" key="2">
    <source>
        <dbReference type="Proteomes" id="UP000642919"/>
    </source>
</evidence>
<dbReference type="Proteomes" id="UP000642919">
    <property type="component" value="Unassembled WGS sequence"/>
</dbReference>
<evidence type="ECO:0000313" key="1">
    <source>
        <dbReference type="EMBL" id="MBB6090636.1"/>
    </source>
</evidence>
<dbReference type="AlphaFoldDB" id="A0A841HD03"/>
<comment type="caution">
    <text evidence="1">The sequence shown here is derived from an EMBL/GenBank/DDBJ whole genome shotgun (WGS) entry which is preliminary data.</text>
</comment>
<protein>
    <submittedName>
        <fullName evidence="1">Uncharacterized protein</fullName>
    </submittedName>
</protein>
<proteinExistence type="predicted"/>
<dbReference type="EMBL" id="JACHGX010000006">
    <property type="protein sequence ID" value="MBB6090636.1"/>
    <property type="molecule type" value="Genomic_DNA"/>
</dbReference>
<organism evidence="1 2">
    <name type="scientific">Halobacterium salinarum</name>
    <name type="common">Halobacterium halobium</name>
    <dbReference type="NCBI Taxonomy" id="2242"/>
    <lineage>
        <taxon>Archaea</taxon>
        <taxon>Methanobacteriati</taxon>
        <taxon>Methanobacteriota</taxon>
        <taxon>Stenosarchaea group</taxon>
        <taxon>Halobacteria</taxon>
        <taxon>Halobacteriales</taxon>
        <taxon>Halobacteriaceae</taxon>
        <taxon>Halobacterium</taxon>
    </lineage>
</organism>
<reference evidence="1" key="1">
    <citation type="submission" date="2020-08" db="EMBL/GenBank/DDBJ databases">
        <title>Genomic Encyclopedia of Type Strains, Phase IV (KMG-IV): sequencing the most valuable type-strain genomes for metagenomic binning, comparative biology and taxonomic classification.</title>
        <authorList>
            <person name="Goeker M."/>
        </authorList>
    </citation>
    <scope>NUCLEOTIDE SEQUENCE</scope>
    <source>
        <strain evidence="1">DSM 669</strain>
    </source>
</reference>